<accession>A0AAD2FTS4</accession>
<dbReference type="PANTHER" id="PTHR16128:SF5">
    <property type="entry name" value="FAD_NAD(P)-BINDING OXIDOREDUCTASE FAMILY PROTEIN"/>
    <property type="match status" value="1"/>
</dbReference>
<comment type="caution">
    <text evidence="1">The sequence shown here is derived from an EMBL/GenBank/DDBJ whole genome shotgun (WGS) entry which is preliminary data.</text>
</comment>
<dbReference type="InterPro" id="IPR036188">
    <property type="entry name" value="FAD/NAD-bd_sf"/>
</dbReference>
<dbReference type="Gene3D" id="3.50.50.60">
    <property type="entry name" value="FAD/NAD(P)-binding domain"/>
    <property type="match status" value="1"/>
</dbReference>
<evidence type="ECO:0008006" key="3">
    <source>
        <dbReference type="Google" id="ProtNLM"/>
    </source>
</evidence>
<evidence type="ECO:0000313" key="1">
    <source>
        <dbReference type="EMBL" id="CAJ1952961.1"/>
    </source>
</evidence>
<dbReference type="SUPFAM" id="SSF51905">
    <property type="entry name" value="FAD/NAD(P)-binding domain"/>
    <property type="match status" value="1"/>
</dbReference>
<dbReference type="PANTHER" id="PTHR16128">
    <property type="entry name" value="FAD/NAD(P)-BINDING OXIDOREDUCTASE FAMILY PROTEIN"/>
    <property type="match status" value="1"/>
</dbReference>
<proteinExistence type="predicted"/>
<name>A0AAD2FTS4_9STRA</name>
<dbReference type="Proteomes" id="UP001295423">
    <property type="component" value="Unassembled WGS sequence"/>
</dbReference>
<gene>
    <name evidence="1" type="ORF">CYCCA115_LOCUS13803</name>
</gene>
<sequence>MTGAACAQKLAENGASVTIFEAGRGVGGRMSTRKTEEGFQFDHGAQYISSSKTEEFRTTLSAWEKSGWIESWEGDFCTVDVDGILKSDDAKKERWVGCPSMNTICENLLDHKSIQLYLQCRAKAVWKDDKSQWELFSTGENEIFLGCFDWLIATDRISAAPFRDDFSNASLDQHRHDVSKIQSVRALAAMVVFDRPITTLSMNGILFDNKPYDKSSPLSLGWAARDSSKPGRKGENDDRECWVLQTYPEAAEAILNEINDDDDDDLDAIRERAREVLVSDFIKFLKERSSSDSMEVPKVVASFGHRWGAAFPIAGEHYSNREVQTYPSRSFISCGDYFGKLSGRIEGAYLSGIAAATELLHSESVEVPR</sequence>
<dbReference type="Pfam" id="PF13450">
    <property type="entry name" value="NAD_binding_8"/>
    <property type="match status" value="1"/>
</dbReference>
<reference evidence="1" key="1">
    <citation type="submission" date="2023-08" db="EMBL/GenBank/DDBJ databases">
        <authorList>
            <person name="Audoor S."/>
            <person name="Bilcke G."/>
        </authorList>
    </citation>
    <scope>NUCLEOTIDE SEQUENCE</scope>
</reference>
<evidence type="ECO:0000313" key="2">
    <source>
        <dbReference type="Proteomes" id="UP001295423"/>
    </source>
</evidence>
<dbReference type="EMBL" id="CAKOGP040001814">
    <property type="protein sequence ID" value="CAJ1952961.1"/>
    <property type="molecule type" value="Genomic_DNA"/>
</dbReference>
<dbReference type="Gene3D" id="3.90.660.10">
    <property type="match status" value="1"/>
</dbReference>
<organism evidence="1 2">
    <name type="scientific">Cylindrotheca closterium</name>
    <dbReference type="NCBI Taxonomy" id="2856"/>
    <lineage>
        <taxon>Eukaryota</taxon>
        <taxon>Sar</taxon>
        <taxon>Stramenopiles</taxon>
        <taxon>Ochrophyta</taxon>
        <taxon>Bacillariophyta</taxon>
        <taxon>Bacillariophyceae</taxon>
        <taxon>Bacillariophycidae</taxon>
        <taxon>Bacillariales</taxon>
        <taxon>Bacillariaceae</taxon>
        <taxon>Cylindrotheca</taxon>
    </lineage>
</organism>
<dbReference type="AlphaFoldDB" id="A0AAD2FTS4"/>
<keyword evidence="2" id="KW-1185">Reference proteome</keyword>
<protein>
    <recommendedName>
        <fullName evidence="3">Amine oxidase</fullName>
    </recommendedName>
</protein>